<dbReference type="EMBL" id="JRHO01000014">
    <property type="protein sequence ID" value="KGK98422.1"/>
    <property type="molecule type" value="Genomic_DNA"/>
</dbReference>
<organism evidence="4 5">
    <name type="scientific">Methanococcoides methylutens</name>
    <dbReference type="NCBI Taxonomy" id="2226"/>
    <lineage>
        <taxon>Archaea</taxon>
        <taxon>Methanobacteriati</taxon>
        <taxon>Methanobacteriota</taxon>
        <taxon>Stenosarchaea group</taxon>
        <taxon>Methanomicrobia</taxon>
        <taxon>Methanosarcinales</taxon>
        <taxon>Methanosarcinaceae</taxon>
        <taxon>Methanococcoides</taxon>
    </lineage>
</organism>
<dbReference type="InterPro" id="IPR003439">
    <property type="entry name" value="ABC_transporter-like_ATP-bd"/>
</dbReference>
<feature type="domain" description="ABC transporter" evidence="3">
    <location>
        <begin position="2"/>
        <end position="253"/>
    </location>
</feature>
<dbReference type="InterPro" id="IPR027417">
    <property type="entry name" value="P-loop_NTPase"/>
</dbReference>
<keyword evidence="5" id="KW-1185">Reference proteome</keyword>
<dbReference type="AlphaFoldDB" id="A0A099SZV1"/>
<evidence type="ECO:0000313" key="4">
    <source>
        <dbReference type="EMBL" id="KGK98422.1"/>
    </source>
</evidence>
<dbReference type="PANTHER" id="PTHR42764:SF1">
    <property type="entry name" value="PHOSPHONATES UTILIZATION ATP-BINDING PROTEIN PHNK-RELATED"/>
    <property type="match status" value="1"/>
</dbReference>
<sequence length="575" mass="64459">MLRVSDIVKDYETGSGNLRVLDGVSFEVADGEILGITGKSGSGKTTLLKILRGVEPFNGGSIELDGSLITSDSGIDGSKILGRGTAIHLQRNFGLWNGPAIENIIRRLNSHYTGYEALPEPDAPNYDELYERSMAYMRLVGLEKKALHSSNLLSGGEKQRLIVARQLAAQPRLLLLDEPVTMTGPDTKQEVMDVILKLKDRLNIPIIVVSHLPEVHAYLADRVIYIEDAKVVEDGEPRVVLKNFLKDLNPRVDLTELKEKVPCIRATNISKRLVLMRVGEVLNIKDQSLEINKGEIISFIGSSGAGKTTFLKIMEGLTIPKEGYVTFHHEGEWVDMSNFTKQRLELWRKISIMHQEFSLSPHSTIRQQIGFRLSMKMHGAIEHARKKAEEMDISYEMLDIIYKLPDMGEDERSRALNQMRLSMDIFPQLFPSVLSTDVDKYAIPIFEALDLPLDILDKKPDQISGGEHVRAYIALALSTSPEILMLDEPFGDLDPVTLRDVTNSLKRINATFGTTIVLVSHHMDFVKEVAHRAVLFDNGSIIMDGDARDVCQKFIEMSDARYLEHTLEEIAESVN</sequence>
<dbReference type="Gene3D" id="3.40.50.300">
    <property type="entry name" value="P-loop containing nucleotide triphosphate hydrolases"/>
    <property type="match status" value="2"/>
</dbReference>
<dbReference type="PROSITE" id="PS50893">
    <property type="entry name" value="ABC_TRANSPORTER_2"/>
    <property type="match status" value="2"/>
</dbReference>
<protein>
    <submittedName>
        <fullName evidence="4">ABC transporter ATP-binding protein</fullName>
    </submittedName>
</protein>
<gene>
    <name evidence="4" type="ORF">LI82_12025</name>
</gene>
<keyword evidence="2 4" id="KW-0067">ATP-binding</keyword>
<dbReference type="SMART" id="SM00382">
    <property type="entry name" value="AAA"/>
    <property type="match status" value="2"/>
</dbReference>
<keyword evidence="1" id="KW-0547">Nucleotide-binding</keyword>
<feature type="domain" description="ABC transporter" evidence="3">
    <location>
        <begin position="264"/>
        <end position="563"/>
    </location>
</feature>
<dbReference type="Proteomes" id="UP000029859">
    <property type="component" value="Unassembled WGS sequence"/>
</dbReference>
<dbReference type="PANTHER" id="PTHR42764">
    <property type="entry name" value="PHOSPHONATES UTILIZATION ATP-BINDING PROTEIN PHNK-RELATED"/>
    <property type="match status" value="1"/>
</dbReference>
<evidence type="ECO:0000313" key="5">
    <source>
        <dbReference type="Proteomes" id="UP000029859"/>
    </source>
</evidence>
<evidence type="ECO:0000259" key="3">
    <source>
        <dbReference type="PROSITE" id="PS50893"/>
    </source>
</evidence>
<name>A0A099SZV1_METMT</name>
<dbReference type="GO" id="GO:0016887">
    <property type="term" value="F:ATP hydrolysis activity"/>
    <property type="evidence" value="ECO:0007669"/>
    <property type="project" value="InterPro"/>
</dbReference>
<dbReference type="InterPro" id="IPR003593">
    <property type="entry name" value="AAA+_ATPase"/>
</dbReference>
<dbReference type="RefSeq" id="WP_048195882.1">
    <property type="nucleotide sequence ID" value="NZ_CAAGSM010000004.1"/>
</dbReference>
<comment type="caution">
    <text evidence="4">The sequence shown here is derived from an EMBL/GenBank/DDBJ whole genome shotgun (WGS) entry which is preliminary data.</text>
</comment>
<reference evidence="4 5" key="1">
    <citation type="submission" date="2014-09" db="EMBL/GenBank/DDBJ databases">
        <title>Draft genome sequence of an obligately methylotrophic methanogen, Methanococcoides methylutens, isolated from marine sediment.</title>
        <authorList>
            <person name="Guan Y."/>
            <person name="Ngugi D.K."/>
            <person name="Blom J."/>
            <person name="Ali S."/>
            <person name="Ferry J.G."/>
            <person name="Stingl U."/>
        </authorList>
    </citation>
    <scope>NUCLEOTIDE SEQUENCE [LARGE SCALE GENOMIC DNA]</scope>
    <source>
        <strain evidence="4 5">DSM 2657</strain>
    </source>
</reference>
<dbReference type="PROSITE" id="PS00211">
    <property type="entry name" value="ABC_TRANSPORTER_1"/>
    <property type="match status" value="1"/>
</dbReference>
<evidence type="ECO:0000256" key="2">
    <source>
        <dbReference type="ARBA" id="ARBA00022840"/>
    </source>
</evidence>
<dbReference type="GO" id="GO:0005524">
    <property type="term" value="F:ATP binding"/>
    <property type="evidence" value="ECO:0007669"/>
    <property type="project" value="UniProtKB-KW"/>
</dbReference>
<dbReference type="InterPro" id="IPR017871">
    <property type="entry name" value="ABC_transporter-like_CS"/>
</dbReference>
<proteinExistence type="predicted"/>
<evidence type="ECO:0000256" key="1">
    <source>
        <dbReference type="ARBA" id="ARBA00022741"/>
    </source>
</evidence>
<dbReference type="Pfam" id="PF00005">
    <property type="entry name" value="ABC_tran"/>
    <property type="match status" value="2"/>
</dbReference>
<dbReference type="SUPFAM" id="SSF52540">
    <property type="entry name" value="P-loop containing nucleoside triphosphate hydrolases"/>
    <property type="match status" value="2"/>
</dbReference>
<dbReference type="GO" id="GO:0019700">
    <property type="term" value="P:organic phosphonate catabolic process"/>
    <property type="evidence" value="ECO:0007669"/>
    <property type="project" value="TreeGrafter"/>
</dbReference>
<dbReference type="OrthoDB" id="97750at2157"/>
<accession>A0A099SZV1</accession>